<feature type="compositionally biased region" description="Low complexity" evidence="2">
    <location>
        <begin position="46"/>
        <end position="60"/>
    </location>
</feature>
<accession>A0ABN9RSQ3</accession>
<protein>
    <recommendedName>
        <fullName evidence="6">Carboxypeptidase</fullName>
    </recommendedName>
</protein>
<evidence type="ECO:0000256" key="1">
    <source>
        <dbReference type="ARBA" id="ARBA00009431"/>
    </source>
</evidence>
<dbReference type="PANTHER" id="PTHR11802:SF418">
    <property type="entry name" value="SERINE CARBOXYPEPTIDASE CTSA-1.1"/>
    <property type="match status" value="1"/>
</dbReference>
<keyword evidence="3" id="KW-0472">Membrane</keyword>
<keyword evidence="5" id="KW-1185">Reference proteome</keyword>
<feature type="non-terminal residue" evidence="4">
    <location>
        <position position="492"/>
    </location>
</feature>
<dbReference type="Pfam" id="PF00450">
    <property type="entry name" value="Peptidase_S10"/>
    <property type="match status" value="1"/>
</dbReference>
<dbReference type="InterPro" id="IPR001563">
    <property type="entry name" value="Peptidase_S10"/>
</dbReference>
<dbReference type="EMBL" id="CAUYUJ010007903">
    <property type="protein sequence ID" value="CAK0822325.1"/>
    <property type="molecule type" value="Genomic_DNA"/>
</dbReference>
<reference evidence="4" key="1">
    <citation type="submission" date="2023-10" db="EMBL/GenBank/DDBJ databases">
        <authorList>
            <person name="Chen Y."/>
            <person name="Shah S."/>
            <person name="Dougan E. K."/>
            <person name="Thang M."/>
            <person name="Chan C."/>
        </authorList>
    </citation>
    <scope>NUCLEOTIDE SEQUENCE [LARGE SCALE GENOMIC DNA]</scope>
</reference>
<feature type="region of interest" description="Disordered" evidence="2">
    <location>
        <begin position="46"/>
        <end position="73"/>
    </location>
</feature>
<comment type="caution">
    <text evidence="4">The sequence shown here is derived from an EMBL/GenBank/DDBJ whole genome shotgun (WGS) entry which is preliminary data.</text>
</comment>
<evidence type="ECO:0000313" key="5">
    <source>
        <dbReference type="Proteomes" id="UP001189429"/>
    </source>
</evidence>
<proteinExistence type="inferred from homology"/>
<sequence length="492" mass="51663">MMGHGCRLRHLLGRNPRRAALLGPLPAGLRRSGAAAGAAAATPVQAAQAPAGGSTAAGSDGAPGAGGKKEEDKKDGPMGWGKFFLYLGSGVSGVVFLYYFNQANYNLHRTEVLLLERWRRLPLYPPRGPSEAEGNAVVDPMGLPGELVAAFAEWFVAIDLQEPGGVTRDDVLELVRELGLNDEDKDAKEFLNRGEGHMEERRRLSGAGLQESVNLLAKLAMPCEKGAAPAPCKLGDEALRLLQKKVQRASAAMMAGASALEALQQQQMQTQMAAQSQAAPQPAIAGAPGASAPAAAGMLPGTAGQVAVVGAFGQASNAVAPEEQDAMDEADQQQLELARLVRMEEGLLATLERRGSLSAAEEARLDEIRARSGYLNASAVEPGTMLHYWFAMGEQEGALERLPLVLWLNGGPGSSSILGMLMEMGPLLINSTGGLMRNPYAWTKQANVLVLESPGGVGFSYCAAMQANGSCSNTDDSTARAARAALQDFFAT</sequence>
<keyword evidence="3" id="KW-1133">Transmembrane helix</keyword>
<dbReference type="SUPFAM" id="SSF53474">
    <property type="entry name" value="alpha/beta-Hydrolases"/>
    <property type="match status" value="1"/>
</dbReference>
<evidence type="ECO:0000256" key="2">
    <source>
        <dbReference type="SAM" id="MobiDB-lite"/>
    </source>
</evidence>
<name>A0ABN9RSQ3_9DINO</name>
<dbReference type="Gene3D" id="3.40.50.1820">
    <property type="entry name" value="alpha/beta hydrolase"/>
    <property type="match status" value="1"/>
</dbReference>
<organism evidence="4 5">
    <name type="scientific">Prorocentrum cordatum</name>
    <dbReference type="NCBI Taxonomy" id="2364126"/>
    <lineage>
        <taxon>Eukaryota</taxon>
        <taxon>Sar</taxon>
        <taxon>Alveolata</taxon>
        <taxon>Dinophyceae</taxon>
        <taxon>Prorocentrales</taxon>
        <taxon>Prorocentraceae</taxon>
        <taxon>Prorocentrum</taxon>
    </lineage>
</organism>
<evidence type="ECO:0000313" key="4">
    <source>
        <dbReference type="EMBL" id="CAK0822325.1"/>
    </source>
</evidence>
<comment type="similarity">
    <text evidence="1">Belongs to the peptidase S10 family.</text>
</comment>
<keyword evidence="3" id="KW-0812">Transmembrane</keyword>
<dbReference type="Proteomes" id="UP001189429">
    <property type="component" value="Unassembled WGS sequence"/>
</dbReference>
<gene>
    <name evidence="4" type="ORF">PCOR1329_LOCUS23381</name>
</gene>
<feature type="transmembrane region" description="Helical" evidence="3">
    <location>
        <begin position="83"/>
        <end position="100"/>
    </location>
</feature>
<evidence type="ECO:0000256" key="3">
    <source>
        <dbReference type="SAM" id="Phobius"/>
    </source>
</evidence>
<dbReference type="PANTHER" id="PTHR11802">
    <property type="entry name" value="SERINE PROTEASE FAMILY S10 SERINE CARBOXYPEPTIDASE"/>
    <property type="match status" value="1"/>
</dbReference>
<dbReference type="InterPro" id="IPR029058">
    <property type="entry name" value="AB_hydrolase_fold"/>
</dbReference>
<evidence type="ECO:0008006" key="6">
    <source>
        <dbReference type="Google" id="ProtNLM"/>
    </source>
</evidence>